<evidence type="ECO:0000256" key="8">
    <source>
        <dbReference type="RuleBase" id="RU003918"/>
    </source>
</evidence>
<evidence type="ECO:0000256" key="5">
    <source>
        <dbReference type="ARBA" id="ARBA00022764"/>
    </source>
</evidence>
<evidence type="ECO:0000256" key="3">
    <source>
        <dbReference type="ARBA" id="ARBA00022558"/>
    </source>
</evidence>
<dbReference type="InterPro" id="IPR050643">
    <property type="entry name" value="Periplasmic_pilus_chap"/>
</dbReference>
<keyword evidence="6 8" id="KW-0143">Chaperone</keyword>
<dbReference type="SUPFAM" id="SSF49584">
    <property type="entry name" value="Periplasmic chaperone C-domain"/>
    <property type="match status" value="1"/>
</dbReference>
<dbReference type="PANTHER" id="PTHR30251:SF5">
    <property type="entry name" value="FIMBRIAL CHAPARONE PROTEIN"/>
    <property type="match status" value="1"/>
</dbReference>
<dbReference type="GO" id="GO:0030288">
    <property type="term" value="C:outer membrane-bounded periplasmic space"/>
    <property type="evidence" value="ECO:0007669"/>
    <property type="project" value="InterPro"/>
</dbReference>
<evidence type="ECO:0000256" key="7">
    <source>
        <dbReference type="ARBA" id="ARBA00023319"/>
    </source>
</evidence>
<dbReference type="PROSITE" id="PS00635">
    <property type="entry name" value="PILI_CHAPERONE"/>
    <property type="match status" value="1"/>
</dbReference>
<feature type="domain" description="Pili assembly chaperone C-terminal" evidence="11">
    <location>
        <begin position="158"/>
        <end position="215"/>
    </location>
</feature>
<sequence length="222" mass="24673">MKILLPVLFATFVFQAQSAIQVEASRVIYSGKERSASLKINNPSSRNYIVQTWLDNGTESPNGSRSIIVTPPLVKLRPEQSALLRFIYSGSGLPTDRETLYWVNVQEVPPSAAGENVLQIAIRTRLKLFYRPQEIKTTLADEVRKMQWTSSATTLTFNNNGPLHITLSKMELADNKGKTVPINGIMLSPYSHQSLTLPAGAYLKSMKYINDHGASIAIPVKR</sequence>
<keyword evidence="7" id="KW-0393">Immunoglobulin domain</keyword>
<evidence type="ECO:0000256" key="1">
    <source>
        <dbReference type="ARBA" id="ARBA00004418"/>
    </source>
</evidence>
<name>A0A7Z8Z8I6_RAOTE</name>
<feature type="signal peptide" evidence="9">
    <location>
        <begin position="1"/>
        <end position="18"/>
    </location>
</feature>
<comment type="similarity">
    <text evidence="2 8">Belongs to the periplasmic pilus chaperone family.</text>
</comment>
<evidence type="ECO:0000256" key="2">
    <source>
        <dbReference type="ARBA" id="ARBA00007399"/>
    </source>
</evidence>
<keyword evidence="3" id="KW-1029">Fimbrium biogenesis</keyword>
<dbReference type="Gene3D" id="2.60.40.10">
    <property type="entry name" value="Immunoglobulins"/>
    <property type="match status" value="2"/>
</dbReference>
<reference evidence="12 13" key="1">
    <citation type="submission" date="2018-12" db="EMBL/GenBank/DDBJ databases">
        <authorList>
            <consortium name="Pathogen Informatics"/>
        </authorList>
    </citation>
    <scope>NUCLEOTIDE SEQUENCE [LARGE SCALE GENOMIC DNA]</scope>
    <source>
        <strain evidence="12 13">NCTC9997</strain>
    </source>
</reference>
<evidence type="ECO:0000313" key="12">
    <source>
        <dbReference type="EMBL" id="VED47502.1"/>
    </source>
</evidence>
<dbReference type="PRINTS" id="PR00969">
    <property type="entry name" value="CHAPERONPILI"/>
</dbReference>
<dbReference type="Proteomes" id="UP000267630">
    <property type="component" value="Chromosome 3"/>
</dbReference>
<dbReference type="InterPro" id="IPR016147">
    <property type="entry name" value="Pili_assmbl_chaperone_N"/>
</dbReference>
<dbReference type="InterPro" id="IPR013783">
    <property type="entry name" value="Ig-like_fold"/>
</dbReference>
<feature type="domain" description="Pili assembly chaperone N-terminal" evidence="10">
    <location>
        <begin position="20"/>
        <end position="135"/>
    </location>
</feature>
<evidence type="ECO:0000256" key="9">
    <source>
        <dbReference type="SAM" id="SignalP"/>
    </source>
</evidence>
<dbReference type="GO" id="GO:0071555">
    <property type="term" value="P:cell wall organization"/>
    <property type="evidence" value="ECO:0007669"/>
    <property type="project" value="InterPro"/>
</dbReference>
<proteinExistence type="inferred from homology"/>
<protein>
    <submittedName>
        <fullName evidence="12">Pili assembly chaperone</fullName>
    </submittedName>
</protein>
<feature type="chain" id="PRO_5030984502" evidence="9">
    <location>
        <begin position="19"/>
        <end position="222"/>
    </location>
</feature>
<dbReference type="SUPFAM" id="SSF49354">
    <property type="entry name" value="PapD-like"/>
    <property type="match status" value="1"/>
</dbReference>
<evidence type="ECO:0000256" key="4">
    <source>
        <dbReference type="ARBA" id="ARBA00022729"/>
    </source>
</evidence>
<keyword evidence="13" id="KW-1185">Reference proteome</keyword>
<evidence type="ECO:0000259" key="10">
    <source>
        <dbReference type="Pfam" id="PF00345"/>
    </source>
</evidence>
<keyword evidence="5" id="KW-0574">Periplasm</keyword>
<dbReference type="Pfam" id="PF00345">
    <property type="entry name" value="PapD_N"/>
    <property type="match status" value="1"/>
</dbReference>
<evidence type="ECO:0000256" key="6">
    <source>
        <dbReference type="ARBA" id="ARBA00023186"/>
    </source>
</evidence>
<organism evidence="12 13">
    <name type="scientific">Raoultella terrigena</name>
    <name type="common">Klebsiella terrigena</name>
    <dbReference type="NCBI Taxonomy" id="577"/>
    <lineage>
        <taxon>Bacteria</taxon>
        <taxon>Pseudomonadati</taxon>
        <taxon>Pseudomonadota</taxon>
        <taxon>Gammaproteobacteria</taxon>
        <taxon>Enterobacterales</taxon>
        <taxon>Enterobacteriaceae</taxon>
        <taxon>Klebsiella/Raoultella group</taxon>
        <taxon>Raoultella</taxon>
    </lineage>
</organism>
<keyword evidence="4 9" id="KW-0732">Signal</keyword>
<dbReference type="InterPro" id="IPR036316">
    <property type="entry name" value="Pili_assmbl_chap_C_dom_sf"/>
</dbReference>
<dbReference type="PANTHER" id="PTHR30251">
    <property type="entry name" value="PILUS ASSEMBLY CHAPERONE"/>
    <property type="match status" value="1"/>
</dbReference>
<dbReference type="InterPro" id="IPR016148">
    <property type="entry name" value="Pili_assmbl_chaperone_C"/>
</dbReference>
<gene>
    <name evidence="12" type="primary">papD</name>
    <name evidence="12" type="ORF">NCTC9997_01540</name>
</gene>
<dbReference type="Pfam" id="PF02753">
    <property type="entry name" value="PapD_C"/>
    <property type="match status" value="1"/>
</dbReference>
<dbReference type="EMBL" id="LR134253">
    <property type="protein sequence ID" value="VED47502.1"/>
    <property type="molecule type" value="Genomic_DNA"/>
</dbReference>
<evidence type="ECO:0000259" key="11">
    <source>
        <dbReference type="Pfam" id="PF02753"/>
    </source>
</evidence>
<dbReference type="InterPro" id="IPR001829">
    <property type="entry name" value="Pili_assmbl_chaperone_bac"/>
</dbReference>
<dbReference type="InterPro" id="IPR008962">
    <property type="entry name" value="PapD-like_sf"/>
</dbReference>
<comment type="subcellular location">
    <subcellularLocation>
        <location evidence="1 8">Periplasm</location>
    </subcellularLocation>
</comment>
<accession>A0A7Z8Z8I6</accession>
<dbReference type="AlphaFoldDB" id="A0A7Z8Z8I6"/>
<evidence type="ECO:0000313" key="13">
    <source>
        <dbReference type="Proteomes" id="UP000267630"/>
    </source>
</evidence>
<dbReference type="InterPro" id="IPR018046">
    <property type="entry name" value="Pili_assmbl_chaperone_CS"/>
</dbReference>